<sequence>MRSNFVVINVQTSGSSSGFYIQEPLTNDTSKSTGLFVFTSSKTVLSAINVGDSISLSGRVQEFRPAANPTYLTATELSSPTNVTVLSHNNTVMPVVLGQDRAPPTRYFSSLDQGQDGYLSVPNNQTDLDVANPNAQPDKYGVDFWSSLEGQLVIVPQPVSLNFGNSFGEFWVRGNWTANNVNSRGGLTLGFGPDGIPDGGPESIIIGSPVDGTKNPSVSVGKALSDITGVVQYQFGFYYILPLTAPIVLSTPDPTVPSTKLTPSSDGCTITIGDYNVNNFDPKSNHLSSVGNHIANFLASPDVMFLQEIQDNSGETDDGMVDGGTTLTNLVTSVSNQGGIMYNFTEINPQNDMDGGVPGGNIRVAYLFNPKKVSLVPGSPVGGTLDAVKPVRGGLFGFGVGLNFNPGRIDPTNTAWNSSRKPLVAHWQTNSGHKFYTINIHDASKSGGGSSIQGAPRPPINSDVDQRTAQVEVIANFVKSLLKLDPLANIVVAGDWNEFIQTRSVFEAFRGILFEVDDLARIPAAERYTYVFDNLNEQLDHVFVSPAMALRRVEAEHIHVNSWASNSSARASDHDPSVARLKICGL</sequence>
<evidence type="ECO:0000313" key="2">
    <source>
        <dbReference type="Proteomes" id="UP001055072"/>
    </source>
</evidence>
<dbReference type="EMBL" id="MU274916">
    <property type="protein sequence ID" value="KAI0087810.1"/>
    <property type="molecule type" value="Genomic_DNA"/>
</dbReference>
<comment type="caution">
    <text evidence="1">The sequence shown here is derived from an EMBL/GenBank/DDBJ whole genome shotgun (WGS) entry which is preliminary data.</text>
</comment>
<gene>
    <name evidence="1" type="ORF">BDY19DRAFT_225152</name>
</gene>
<reference evidence="1" key="1">
    <citation type="journal article" date="2021" name="Environ. Microbiol.">
        <title>Gene family expansions and transcriptome signatures uncover fungal adaptations to wood decay.</title>
        <authorList>
            <person name="Hage H."/>
            <person name="Miyauchi S."/>
            <person name="Viragh M."/>
            <person name="Drula E."/>
            <person name="Min B."/>
            <person name="Chaduli D."/>
            <person name="Navarro D."/>
            <person name="Favel A."/>
            <person name="Norest M."/>
            <person name="Lesage-Meessen L."/>
            <person name="Balint B."/>
            <person name="Merenyi Z."/>
            <person name="de Eugenio L."/>
            <person name="Morin E."/>
            <person name="Martinez A.T."/>
            <person name="Baldrian P."/>
            <person name="Stursova M."/>
            <person name="Martinez M.J."/>
            <person name="Novotny C."/>
            <person name="Magnuson J.K."/>
            <person name="Spatafora J.W."/>
            <person name="Maurice S."/>
            <person name="Pangilinan J."/>
            <person name="Andreopoulos W."/>
            <person name="LaButti K."/>
            <person name="Hundley H."/>
            <person name="Na H."/>
            <person name="Kuo A."/>
            <person name="Barry K."/>
            <person name="Lipzen A."/>
            <person name="Henrissat B."/>
            <person name="Riley R."/>
            <person name="Ahrendt S."/>
            <person name="Nagy L.G."/>
            <person name="Grigoriev I.V."/>
            <person name="Martin F."/>
            <person name="Rosso M.N."/>
        </authorList>
    </citation>
    <scope>NUCLEOTIDE SEQUENCE</scope>
    <source>
        <strain evidence="1">CBS 384.51</strain>
    </source>
</reference>
<proteinExistence type="predicted"/>
<dbReference type="Proteomes" id="UP001055072">
    <property type="component" value="Unassembled WGS sequence"/>
</dbReference>
<accession>A0ACB8U0M0</accession>
<organism evidence="1 2">
    <name type="scientific">Irpex rosettiformis</name>
    <dbReference type="NCBI Taxonomy" id="378272"/>
    <lineage>
        <taxon>Eukaryota</taxon>
        <taxon>Fungi</taxon>
        <taxon>Dikarya</taxon>
        <taxon>Basidiomycota</taxon>
        <taxon>Agaricomycotina</taxon>
        <taxon>Agaricomycetes</taxon>
        <taxon>Polyporales</taxon>
        <taxon>Irpicaceae</taxon>
        <taxon>Irpex</taxon>
    </lineage>
</organism>
<protein>
    <submittedName>
        <fullName evidence="1">DNase I-like protein</fullName>
    </submittedName>
</protein>
<keyword evidence="2" id="KW-1185">Reference proteome</keyword>
<name>A0ACB8U0M0_9APHY</name>
<evidence type="ECO:0000313" key="1">
    <source>
        <dbReference type="EMBL" id="KAI0087810.1"/>
    </source>
</evidence>